<evidence type="ECO:0000313" key="3">
    <source>
        <dbReference type="EMBL" id="TMV15482.1"/>
    </source>
</evidence>
<dbReference type="PANTHER" id="PTHR11699">
    <property type="entry name" value="ALDEHYDE DEHYDROGENASE-RELATED"/>
    <property type="match status" value="1"/>
</dbReference>
<dbReference type="CDD" id="cd07078">
    <property type="entry name" value="ALDH"/>
    <property type="match status" value="1"/>
</dbReference>
<evidence type="ECO:0000259" key="2">
    <source>
        <dbReference type="Pfam" id="PF00171"/>
    </source>
</evidence>
<dbReference type="EMBL" id="VCPC01000001">
    <property type="protein sequence ID" value="TMV15482.1"/>
    <property type="molecule type" value="Genomic_DNA"/>
</dbReference>
<gene>
    <name evidence="3" type="ORF">FGK64_05895</name>
</gene>
<evidence type="ECO:0000256" key="1">
    <source>
        <dbReference type="ARBA" id="ARBA00023002"/>
    </source>
</evidence>
<dbReference type="RefSeq" id="WP_138862827.1">
    <property type="nucleotide sequence ID" value="NZ_VCPC01000001.1"/>
</dbReference>
<dbReference type="Pfam" id="PF00171">
    <property type="entry name" value="Aldedh"/>
    <property type="match status" value="1"/>
</dbReference>
<reference evidence="3 4" key="1">
    <citation type="submission" date="2019-05" db="EMBL/GenBank/DDBJ databases">
        <title>Marivita sp. nov. isolated from sea sediment.</title>
        <authorList>
            <person name="Kim W."/>
        </authorList>
    </citation>
    <scope>NUCLEOTIDE SEQUENCE [LARGE SCALE GENOMIC DNA]</scope>
    <source>
        <strain evidence="3 4">CAU 1492</strain>
    </source>
</reference>
<dbReference type="InterPro" id="IPR015590">
    <property type="entry name" value="Aldehyde_DH_dom"/>
</dbReference>
<name>A0ABY2XFV4_9RHOB</name>
<keyword evidence="1" id="KW-0560">Oxidoreductase</keyword>
<sequence>MSAELPDPFTPALFLNPAYQTLSGAGTVLENPSTLEPVGVFGAPTGPEIDAVLARVNAAQKGWAATDPKARAKVLHRVADAIETGDMAAVAKRMTLETGKPYPEAIGEIANIAPVFRYYAEMARDDAGHIAGPMQPGSFQFMVQEPLGVTVHVVPYNFPLILGCWSIAASLAAGNGVVMKAAPAGTLCTLAFAQVFRALPDDLVAVLPGGAEVGQHLIGSPLTHGVAFTGSVASGKAVAVAAAGQLKPAVIEAGGSDPMIVSDKVDVDVAAAGAVTAAFLQSGQVCTSTERIYVVGSAYGAFLEALVTRTRALRIGDGMGKAEIGPLVSRAARDKVARLVEDAVAQGATVECGGCVPEGVGPGWFYAPTVLTGVTDAMEIAREEIFGPVVCVYPVPDFDTALAQANNSDFGLGASVFTDDLDEAFRGVREMQAGMVWINNPLVDNDALPFGGIKNSGLGRTLGRTGLDAFRRPKMAVIDPKARMADWWYPYPDDWFHAEDESAGRSHV</sequence>
<dbReference type="InterPro" id="IPR016163">
    <property type="entry name" value="Ald_DH_C"/>
</dbReference>
<protein>
    <submittedName>
        <fullName evidence="3">Aldehyde dehydrogenase</fullName>
    </submittedName>
</protein>
<dbReference type="InterPro" id="IPR016162">
    <property type="entry name" value="Ald_DH_N"/>
</dbReference>
<dbReference type="Gene3D" id="3.40.605.10">
    <property type="entry name" value="Aldehyde Dehydrogenase, Chain A, domain 1"/>
    <property type="match status" value="1"/>
</dbReference>
<dbReference type="InterPro" id="IPR016161">
    <property type="entry name" value="Ald_DH/histidinol_DH"/>
</dbReference>
<dbReference type="Gene3D" id="3.40.309.10">
    <property type="entry name" value="Aldehyde Dehydrogenase, Chain A, domain 2"/>
    <property type="match status" value="1"/>
</dbReference>
<organism evidence="3 4">
    <name type="scientific">Arenibacterium halophilum</name>
    <dbReference type="NCBI Taxonomy" id="2583821"/>
    <lineage>
        <taxon>Bacteria</taxon>
        <taxon>Pseudomonadati</taxon>
        <taxon>Pseudomonadota</taxon>
        <taxon>Alphaproteobacteria</taxon>
        <taxon>Rhodobacterales</taxon>
        <taxon>Paracoccaceae</taxon>
        <taxon>Arenibacterium</taxon>
    </lineage>
</organism>
<comment type="caution">
    <text evidence="3">The sequence shown here is derived from an EMBL/GenBank/DDBJ whole genome shotgun (WGS) entry which is preliminary data.</text>
</comment>
<evidence type="ECO:0000313" key="4">
    <source>
        <dbReference type="Proteomes" id="UP001191082"/>
    </source>
</evidence>
<dbReference type="Proteomes" id="UP001191082">
    <property type="component" value="Unassembled WGS sequence"/>
</dbReference>
<proteinExistence type="predicted"/>
<accession>A0ABY2XFV4</accession>
<feature type="domain" description="Aldehyde dehydrogenase" evidence="2">
    <location>
        <begin position="30"/>
        <end position="474"/>
    </location>
</feature>
<dbReference type="SUPFAM" id="SSF53720">
    <property type="entry name" value="ALDH-like"/>
    <property type="match status" value="1"/>
</dbReference>
<keyword evidence="4" id="KW-1185">Reference proteome</keyword>